<dbReference type="PROSITE" id="PS51393">
    <property type="entry name" value="LIPOXYGENASE_3"/>
    <property type="match status" value="1"/>
</dbReference>
<evidence type="ECO:0000313" key="5">
    <source>
        <dbReference type="EMBL" id="KAK8998535.1"/>
    </source>
</evidence>
<sequence length="148" mass="16671">MNTHPSQKAYATPTIFFLTQLQTLKSIAIELSLPPMNPYMLTKRVITPHVDATTCWQWQLARGNVFSNDCGAHELIQHWLRTHGDLIRRYVGLSRSGCPHSMEIGMFNKDRIMKMKKGVLVVNNAQGTNGVYVPITYVQSATVEGQIV</sequence>
<dbReference type="Gene3D" id="3.10.450.60">
    <property type="match status" value="1"/>
</dbReference>
<dbReference type="EMBL" id="JBBPBN010000041">
    <property type="protein sequence ID" value="KAK8998535.1"/>
    <property type="molecule type" value="Genomic_DNA"/>
</dbReference>
<dbReference type="Pfam" id="PF00305">
    <property type="entry name" value="Lipoxygenase"/>
    <property type="match status" value="1"/>
</dbReference>
<protein>
    <recommendedName>
        <fullName evidence="4">Lipoxygenase domain-containing protein</fullName>
    </recommendedName>
</protein>
<evidence type="ECO:0000313" key="6">
    <source>
        <dbReference type="Proteomes" id="UP001396334"/>
    </source>
</evidence>
<dbReference type="InterPro" id="IPR000907">
    <property type="entry name" value="LipOase"/>
</dbReference>
<evidence type="ECO:0000256" key="1">
    <source>
        <dbReference type="ARBA" id="ARBA00022723"/>
    </source>
</evidence>
<evidence type="ECO:0000256" key="2">
    <source>
        <dbReference type="ARBA" id="ARBA00022964"/>
    </source>
</evidence>
<dbReference type="PANTHER" id="PTHR11771">
    <property type="entry name" value="LIPOXYGENASE"/>
    <property type="match status" value="1"/>
</dbReference>
<keyword evidence="2" id="KW-0223">Dioxygenase</keyword>
<proteinExistence type="predicted"/>
<keyword evidence="6" id="KW-1185">Reference proteome</keyword>
<gene>
    <name evidence="5" type="ORF">V6N11_083923</name>
</gene>
<dbReference type="Proteomes" id="UP001396334">
    <property type="component" value="Unassembled WGS sequence"/>
</dbReference>
<keyword evidence="3" id="KW-0560">Oxidoreductase</keyword>
<reference evidence="5 6" key="1">
    <citation type="journal article" date="2024" name="G3 (Bethesda)">
        <title>Genome assembly of Hibiscus sabdariffa L. provides insights into metabolisms of medicinal natural products.</title>
        <authorList>
            <person name="Kim T."/>
        </authorList>
    </citation>
    <scope>NUCLEOTIDE SEQUENCE [LARGE SCALE GENOMIC DNA]</scope>
    <source>
        <strain evidence="5">TK-2024</strain>
        <tissue evidence="5">Old leaves</tissue>
    </source>
</reference>
<evidence type="ECO:0000256" key="3">
    <source>
        <dbReference type="ARBA" id="ARBA00023002"/>
    </source>
</evidence>
<dbReference type="SUPFAM" id="SSF48484">
    <property type="entry name" value="Lipoxigenase"/>
    <property type="match status" value="1"/>
</dbReference>
<feature type="domain" description="Lipoxygenase" evidence="4">
    <location>
        <begin position="1"/>
        <end position="83"/>
    </location>
</feature>
<dbReference type="InterPro" id="IPR013819">
    <property type="entry name" value="LipOase_C"/>
</dbReference>
<name>A0ABR2QDE6_9ROSI</name>
<dbReference type="InterPro" id="IPR036226">
    <property type="entry name" value="LipOase_C_sf"/>
</dbReference>
<comment type="caution">
    <text evidence="5">The sequence shown here is derived from an EMBL/GenBank/DDBJ whole genome shotgun (WGS) entry which is preliminary data.</text>
</comment>
<evidence type="ECO:0000259" key="4">
    <source>
        <dbReference type="PROSITE" id="PS51393"/>
    </source>
</evidence>
<accession>A0ABR2QDE6</accession>
<organism evidence="5 6">
    <name type="scientific">Hibiscus sabdariffa</name>
    <name type="common">roselle</name>
    <dbReference type="NCBI Taxonomy" id="183260"/>
    <lineage>
        <taxon>Eukaryota</taxon>
        <taxon>Viridiplantae</taxon>
        <taxon>Streptophyta</taxon>
        <taxon>Embryophyta</taxon>
        <taxon>Tracheophyta</taxon>
        <taxon>Spermatophyta</taxon>
        <taxon>Magnoliopsida</taxon>
        <taxon>eudicotyledons</taxon>
        <taxon>Gunneridae</taxon>
        <taxon>Pentapetalae</taxon>
        <taxon>rosids</taxon>
        <taxon>malvids</taxon>
        <taxon>Malvales</taxon>
        <taxon>Malvaceae</taxon>
        <taxon>Malvoideae</taxon>
        <taxon>Hibiscus</taxon>
    </lineage>
</organism>
<keyword evidence="1" id="KW-0479">Metal-binding</keyword>